<feature type="domain" description="Fumarylacetoacetase-like C-terminal" evidence="3">
    <location>
        <begin position="100"/>
        <end position="274"/>
    </location>
</feature>
<accession>A0ABW4TA91</accession>
<comment type="similarity">
    <text evidence="1">Belongs to the FAH family.</text>
</comment>
<dbReference type="PANTHER" id="PTHR42796:SF7">
    <property type="entry name" value="2-DEHYDRO-3-DEOXY-D-ARABINONATE DEHYDRATASE"/>
    <property type="match status" value="1"/>
</dbReference>
<dbReference type="Proteomes" id="UP001597368">
    <property type="component" value="Unassembled WGS sequence"/>
</dbReference>
<gene>
    <name evidence="4" type="ORF">ACFSKW_43270</name>
</gene>
<evidence type="ECO:0000313" key="4">
    <source>
        <dbReference type="EMBL" id="MFD1938317.1"/>
    </source>
</evidence>
<dbReference type="InterPro" id="IPR011234">
    <property type="entry name" value="Fumarylacetoacetase-like_C"/>
</dbReference>
<evidence type="ECO:0000256" key="2">
    <source>
        <dbReference type="ARBA" id="ARBA00022723"/>
    </source>
</evidence>
<evidence type="ECO:0000259" key="3">
    <source>
        <dbReference type="Pfam" id="PF01557"/>
    </source>
</evidence>
<dbReference type="Pfam" id="PF01557">
    <property type="entry name" value="FAA_hydrolase"/>
    <property type="match status" value="1"/>
</dbReference>
<dbReference type="InterPro" id="IPR036663">
    <property type="entry name" value="Fumarylacetoacetase_C_sf"/>
</dbReference>
<evidence type="ECO:0000313" key="5">
    <source>
        <dbReference type="Proteomes" id="UP001597368"/>
    </source>
</evidence>
<comment type="caution">
    <text evidence="4">The sequence shown here is derived from an EMBL/GenBank/DDBJ whole genome shotgun (WGS) entry which is preliminary data.</text>
</comment>
<keyword evidence="2" id="KW-0479">Metal-binding</keyword>
<evidence type="ECO:0000256" key="1">
    <source>
        <dbReference type="ARBA" id="ARBA00010211"/>
    </source>
</evidence>
<dbReference type="EMBL" id="JBHUFV010000062">
    <property type="protein sequence ID" value="MFD1938317.1"/>
    <property type="molecule type" value="Genomic_DNA"/>
</dbReference>
<protein>
    <submittedName>
        <fullName evidence="4">Fumarylacetoacetate hydrolase family protein</fullName>
    </submittedName>
</protein>
<organism evidence="4 5">
    <name type="scientific">Nonomuraea mangrovi</name>
    <dbReference type="NCBI Taxonomy" id="2316207"/>
    <lineage>
        <taxon>Bacteria</taxon>
        <taxon>Bacillati</taxon>
        <taxon>Actinomycetota</taxon>
        <taxon>Actinomycetes</taxon>
        <taxon>Streptosporangiales</taxon>
        <taxon>Streptosporangiaceae</taxon>
        <taxon>Nonomuraea</taxon>
    </lineage>
</organism>
<name>A0ABW4TA91_9ACTN</name>
<dbReference type="InterPro" id="IPR051121">
    <property type="entry name" value="FAH"/>
</dbReference>
<proteinExistence type="inferred from homology"/>
<keyword evidence="5" id="KW-1185">Reference proteome</keyword>
<dbReference type="PANTHER" id="PTHR42796">
    <property type="entry name" value="FUMARYLACETOACETATE HYDROLASE DOMAIN-CONTAINING PROTEIN 2A-RELATED"/>
    <property type="match status" value="1"/>
</dbReference>
<dbReference type="Gene3D" id="3.90.850.10">
    <property type="entry name" value="Fumarylacetoacetase-like, C-terminal domain"/>
    <property type="match status" value="1"/>
</dbReference>
<sequence length="279" mass="30984">MHFARFDFGVGVLHDGRARHLPWESMSELLRHRRAAIRQAMEEPSSRWFPEAEVTLQAPIDGRMEVWAAGVTYERSLDARVEESTHTGALSTVYDRVYAADRPELFFKAAAWRVVTEGQPIMIRADAAASVPEPELAVVANCFGEPVGVTICDDMTARTIEGDNPLYLPQAKIYDGACGLARKVLPWWELPPEMRITMEIHRGGPAVFTGETSTARLRRTPEELLGWLFREQSFPDGVILSTGTGIVPPLDFTLAPGDEVTIAIEGVGVLRQRVEERGT</sequence>
<reference evidence="5" key="1">
    <citation type="journal article" date="2019" name="Int. J. Syst. Evol. Microbiol.">
        <title>The Global Catalogue of Microorganisms (GCM) 10K type strain sequencing project: providing services to taxonomists for standard genome sequencing and annotation.</title>
        <authorList>
            <consortium name="The Broad Institute Genomics Platform"/>
            <consortium name="The Broad Institute Genome Sequencing Center for Infectious Disease"/>
            <person name="Wu L."/>
            <person name="Ma J."/>
        </authorList>
    </citation>
    <scope>NUCLEOTIDE SEQUENCE [LARGE SCALE GENOMIC DNA]</scope>
    <source>
        <strain evidence="5">ICMP 6774ER</strain>
    </source>
</reference>
<dbReference type="SUPFAM" id="SSF56529">
    <property type="entry name" value="FAH"/>
    <property type="match status" value="1"/>
</dbReference>
<dbReference type="GO" id="GO:0016787">
    <property type="term" value="F:hydrolase activity"/>
    <property type="evidence" value="ECO:0007669"/>
    <property type="project" value="UniProtKB-KW"/>
</dbReference>
<keyword evidence="4" id="KW-0378">Hydrolase</keyword>
<dbReference type="RefSeq" id="WP_379580325.1">
    <property type="nucleotide sequence ID" value="NZ_JBHUFV010000062.1"/>
</dbReference>